<keyword evidence="1" id="KW-1185">Reference proteome</keyword>
<protein>
    <submittedName>
        <fullName evidence="2">Uncharacterized protein LOC117652996</fullName>
    </submittedName>
</protein>
<name>A0A6P9A886_THRPL</name>
<organism evidence="2">
    <name type="scientific">Thrips palmi</name>
    <name type="common">Melon thrips</name>
    <dbReference type="NCBI Taxonomy" id="161013"/>
    <lineage>
        <taxon>Eukaryota</taxon>
        <taxon>Metazoa</taxon>
        <taxon>Ecdysozoa</taxon>
        <taxon>Arthropoda</taxon>
        <taxon>Hexapoda</taxon>
        <taxon>Insecta</taxon>
        <taxon>Pterygota</taxon>
        <taxon>Neoptera</taxon>
        <taxon>Paraneoptera</taxon>
        <taxon>Thysanoptera</taxon>
        <taxon>Terebrantia</taxon>
        <taxon>Thripoidea</taxon>
        <taxon>Thripidae</taxon>
        <taxon>Thrips</taxon>
    </lineage>
</organism>
<dbReference type="KEGG" id="tpal:117652996"/>
<evidence type="ECO:0000313" key="1">
    <source>
        <dbReference type="Proteomes" id="UP000515158"/>
    </source>
</evidence>
<dbReference type="InParanoid" id="A0A6P9A886"/>
<dbReference type="Proteomes" id="UP000515158">
    <property type="component" value="Unplaced"/>
</dbReference>
<reference evidence="2" key="1">
    <citation type="submission" date="2025-08" db="UniProtKB">
        <authorList>
            <consortium name="RefSeq"/>
        </authorList>
    </citation>
    <scope>IDENTIFICATION</scope>
    <source>
        <tissue evidence="2">Total insect</tissue>
    </source>
</reference>
<dbReference type="GeneID" id="117652996"/>
<gene>
    <name evidence="2" type="primary">LOC117652996</name>
</gene>
<dbReference type="OrthoDB" id="8173927at2759"/>
<proteinExistence type="predicted"/>
<dbReference type="AlphaFoldDB" id="A0A6P9A886"/>
<evidence type="ECO:0000313" key="2">
    <source>
        <dbReference type="RefSeq" id="XP_034254207.1"/>
    </source>
</evidence>
<accession>A0A6P9A886</accession>
<sequence length="142" mass="16812">MEDANELCSCDDYKKIADDFVPYSFGTINPYRKPMTRMDGTPCECDEFPYSHLYKKGFRLGDKSCFDTGTTVKLPPYWIEWRQRPVQLTENRLTWPKALPLNGSVSKGVLPYERKPEKVLKHERCLRYYTPPKLEYLDMIYH</sequence>
<dbReference type="RefSeq" id="XP_034254207.1">
    <property type="nucleotide sequence ID" value="XM_034398316.1"/>
</dbReference>